<sequence>MGDKERDIRWGIVGPGGISDSFANDLKHVPGASLMAVTGRNADKTKAFADKHGIPRSYGSAAELAADLDVDIVYIGTIHPAHKQNMLDCIAGGKHVLCEKPFTMDAEEAREVAAAAAAKGVFVMEAMWTRFLPPIRKVRQWLDEGLIGEVKLLKAEFGFDFGWNPEHRLLKKELGGGTLLDAGIYPVSFASFVFGEQPTRIQSVVNIGKTGVDEQFSLLFEYEGGRTASLHGAIQLLMENEAWIYGTKGKIRVPGFLWSNRAELHVQGQEPVIVTDEREFHGYVYEAMECMTAIREGRMISDTMPMDETVDIMATLDAIRSQWGLKYE</sequence>
<evidence type="ECO:0000313" key="5">
    <source>
        <dbReference type="EMBL" id="OXM13598.1"/>
    </source>
</evidence>
<dbReference type="InterPro" id="IPR000683">
    <property type="entry name" value="Gfo/Idh/MocA-like_OxRdtase_N"/>
</dbReference>
<accession>A0A229NUQ1</accession>
<dbReference type="Gene3D" id="3.30.360.10">
    <property type="entry name" value="Dihydrodipicolinate Reductase, domain 2"/>
    <property type="match status" value="1"/>
</dbReference>
<keyword evidence="2" id="KW-0560">Oxidoreductase</keyword>
<dbReference type="InterPro" id="IPR036291">
    <property type="entry name" value="NAD(P)-bd_dom_sf"/>
</dbReference>
<dbReference type="PANTHER" id="PTHR22604">
    <property type="entry name" value="OXIDOREDUCTASES"/>
    <property type="match status" value="1"/>
</dbReference>
<dbReference type="InterPro" id="IPR050984">
    <property type="entry name" value="Gfo/Idh/MocA_domain"/>
</dbReference>
<comment type="similarity">
    <text evidence="1">Belongs to the Gfo/Idh/MocA family.</text>
</comment>
<dbReference type="SUPFAM" id="SSF51735">
    <property type="entry name" value="NAD(P)-binding Rossmann-fold domains"/>
    <property type="match status" value="1"/>
</dbReference>
<feature type="domain" description="GFO/IDH/MocA-like oxidoreductase" evidence="4">
    <location>
        <begin position="135"/>
        <end position="252"/>
    </location>
</feature>
<evidence type="ECO:0000256" key="2">
    <source>
        <dbReference type="ARBA" id="ARBA00023002"/>
    </source>
</evidence>
<protein>
    <submittedName>
        <fullName evidence="5">Dehydrogenase</fullName>
    </submittedName>
</protein>
<dbReference type="SUPFAM" id="SSF55347">
    <property type="entry name" value="Glyceraldehyde-3-phosphate dehydrogenase-like, C-terminal domain"/>
    <property type="match status" value="1"/>
</dbReference>
<dbReference type="Pfam" id="PF01408">
    <property type="entry name" value="GFO_IDH_MocA"/>
    <property type="match status" value="1"/>
</dbReference>
<dbReference type="Proteomes" id="UP000215145">
    <property type="component" value="Unassembled WGS sequence"/>
</dbReference>
<name>A0A229NUQ1_9BACL</name>
<gene>
    <name evidence="5" type="ORF">CGZ75_21470</name>
</gene>
<dbReference type="InterPro" id="IPR055170">
    <property type="entry name" value="GFO_IDH_MocA-like_dom"/>
</dbReference>
<reference evidence="5 6" key="1">
    <citation type="submission" date="2017-07" db="EMBL/GenBank/DDBJ databases">
        <title>Paenibacillus herberti R33 genome sequencing and assembly.</title>
        <authorList>
            <person name="Su W."/>
        </authorList>
    </citation>
    <scope>NUCLEOTIDE SEQUENCE [LARGE SCALE GENOMIC DNA]</scope>
    <source>
        <strain evidence="5 6">R33</strain>
    </source>
</reference>
<organism evidence="5 6">
    <name type="scientific">Paenibacillus herberti</name>
    <dbReference type="NCBI Taxonomy" id="1619309"/>
    <lineage>
        <taxon>Bacteria</taxon>
        <taxon>Bacillati</taxon>
        <taxon>Bacillota</taxon>
        <taxon>Bacilli</taxon>
        <taxon>Bacillales</taxon>
        <taxon>Paenibacillaceae</taxon>
        <taxon>Paenibacillus</taxon>
    </lineage>
</organism>
<comment type="caution">
    <text evidence="5">The sequence shown here is derived from an EMBL/GenBank/DDBJ whole genome shotgun (WGS) entry which is preliminary data.</text>
</comment>
<dbReference type="EMBL" id="NMUQ01000003">
    <property type="protein sequence ID" value="OXM13598.1"/>
    <property type="molecule type" value="Genomic_DNA"/>
</dbReference>
<evidence type="ECO:0000259" key="3">
    <source>
        <dbReference type="Pfam" id="PF01408"/>
    </source>
</evidence>
<dbReference type="Pfam" id="PF22725">
    <property type="entry name" value="GFO_IDH_MocA_C3"/>
    <property type="match status" value="1"/>
</dbReference>
<dbReference type="RefSeq" id="WP_089526302.1">
    <property type="nucleotide sequence ID" value="NZ_NMUQ01000003.1"/>
</dbReference>
<feature type="domain" description="Gfo/Idh/MocA-like oxidoreductase N-terminal" evidence="3">
    <location>
        <begin position="8"/>
        <end position="125"/>
    </location>
</feature>
<dbReference type="AlphaFoldDB" id="A0A229NUQ1"/>
<evidence type="ECO:0000313" key="6">
    <source>
        <dbReference type="Proteomes" id="UP000215145"/>
    </source>
</evidence>
<dbReference type="Gene3D" id="3.40.50.720">
    <property type="entry name" value="NAD(P)-binding Rossmann-like Domain"/>
    <property type="match status" value="1"/>
</dbReference>
<dbReference type="PANTHER" id="PTHR22604:SF105">
    <property type="entry name" value="TRANS-1,2-DIHYDROBENZENE-1,2-DIOL DEHYDROGENASE"/>
    <property type="match status" value="1"/>
</dbReference>
<evidence type="ECO:0000259" key="4">
    <source>
        <dbReference type="Pfam" id="PF22725"/>
    </source>
</evidence>
<proteinExistence type="inferred from homology"/>
<keyword evidence="6" id="KW-1185">Reference proteome</keyword>
<evidence type="ECO:0000256" key="1">
    <source>
        <dbReference type="ARBA" id="ARBA00010928"/>
    </source>
</evidence>
<dbReference type="GO" id="GO:0016491">
    <property type="term" value="F:oxidoreductase activity"/>
    <property type="evidence" value="ECO:0007669"/>
    <property type="project" value="UniProtKB-KW"/>
</dbReference>
<dbReference type="OrthoDB" id="9815825at2"/>
<dbReference type="GO" id="GO:0000166">
    <property type="term" value="F:nucleotide binding"/>
    <property type="evidence" value="ECO:0007669"/>
    <property type="project" value="InterPro"/>
</dbReference>